<dbReference type="EMBL" id="JACJVR010000002">
    <property type="protein sequence ID" value="MBB6689916.1"/>
    <property type="molecule type" value="Genomic_DNA"/>
</dbReference>
<keyword evidence="3" id="KW-1185">Reference proteome</keyword>
<keyword evidence="1" id="KW-0812">Transmembrane</keyword>
<proteinExistence type="predicted"/>
<keyword evidence="1" id="KW-0472">Membrane</keyword>
<evidence type="ECO:0000313" key="3">
    <source>
        <dbReference type="Proteomes" id="UP000553776"/>
    </source>
</evidence>
<comment type="caution">
    <text evidence="2">The sequence shown here is derived from an EMBL/GenBank/DDBJ whole genome shotgun (WGS) entry which is preliminary data.</text>
</comment>
<name>A0A841TNL3_9BACL</name>
<gene>
    <name evidence="2" type="ORF">H7B90_00730</name>
</gene>
<evidence type="ECO:0000313" key="2">
    <source>
        <dbReference type="EMBL" id="MBB6689916.1"/>
    </source>
</evidence>
<protein>
    <recommendedName>
        <fullName evidence="4">Phage abortive infection protein</fullName>
    </recommendedName>
</protein>
<evidence type="ECO:0008006" key="4">
    <source>
        <dbReference type="Google" id="ProtNLM"/>
    </source>
</evidence>
<organism evidence="2 3">
    <name type="scientific">Cohnella xylanilytica</name>
    <dbReference type="NCBI Taxonomy" id="557555"/>
    <lineage>
        <taxon>Bacteria</taxon>
        <taxon>Bacillati</taxon>
        <taxon>Bacillota</taxon>
        <taxon>Bacilli</taxon>
        <taxon>Bacillales</taxon>
        <taxon>Paenibacillaceae</taxon>
        <taxon>Cohnella</taxon>
    </lineage>
</organism>
<dbReference type="RefSeq" id="WP_185133941.1">
    <property type="nucleotide sequence ID" value="NZ_JACJVR010000002.1"/>
</dbReference>
<dbReference type="AlphaFoldDB" id="A0A841TNL3"/>
<evidence type="ECO:0000256" key="1">
    <source>
        <dbReference type="SAM" id="Phobius"/>
    </source>
</evidence>
<reference evidence="2 3" key="1">
    <citation type="submission" date="2020-08" db="EMBL/GenBank/DDBJ databases">
        <title>Cohnella phylogeny.</title>
        <authorList>
            <person name="Dunlap C."/>
        </authorList>
    </citation>
    <scope>NUCLEOTIDE SEQUENCE [LARGE SCALE GENOMIC DNA]</scope>
    <source>
        <strain evidence="2 3">DSM 25239</strain>
    </source>
</reference>
<keyword evidence="1" id="KW-1133">Transmembrane helix</keyword>
<dbReference type="Proteomes" id="UP000553776">
    <property type="component" value="Unassembled WGS sequence"/>
</dbReference>
<feature type="transmembrane region" description="Helical" evidence="1">
    <location>
        <begin position="12"/>
        <end position="33"/>
    </location>
</feature>
<sequence length="253" mass="29899">MSINIDPVSYTISSTAILVALIGAGWGAIKYYTKKQVDNRFNKKIEGFKNELQIVLESKKFDFQRLTFDFNLYRNKKHECYPELYKLIMKAVFGTQSLINNWDFPEFEKYSEDMLRKYLINKGVADDKIDELSLQFKNGIINEFVKYEVKMAEWYRVNDDYKRAHEYFWTIEIFISDDIVKLSEALFTAGDSIMRSLAWDIMGNAYGNHEEIKNIRPPFDSRKLFEIIYEQSQLIKNNVKRELSIADYESSHS</sequence>
<accession>A0A841TNL3</accession>